<dbReference type="RefSeq" id="WP_263541246.1">
    <property type="nucleotide sequence ID" value="NZ_JAOVZO020000020.1"/>
</dbReference>
<protein>
    <submittedName>
        <fullName evidence="10">M35 family metallo-endopeptidase</fullName>
        <ecNumber evidence="10">3.4.24.-</ecNumber>
    </submittedName>
</protein>
<evidence type="ECO:0000256" key="2">
    <source>
        <dbReference type="ARBA" id="ARBA00010279"/>
    </source>
</evidence>
<dbReference type="EC" id="3.4.24.-" evidence="10"/>
<organism evidence="10 11">
    <name type="scientific">Tahibacter soli</name>
    <dbReference type="NCBI Taxonomy" id="2983605"/>
    <lineage>
        <taxon>Bacteria</taxon>
        <taxon>Pseudomonadati</taxon>
        <taxon>Pseudomonadota</taxon>
        <taxon>Gammaproteobacteria</taxon>
        <taxon>Lysobacterales</taxon>
        <taxon>Rhodanobacteraceae</taxon>
        <taxon>Tahibacter</taxon>
    </lineage>
</organism>
<evidence type="ECO:0000256" key="5">
    <source>
        <dbReference type="ARBA" id="ARBA00022801"/>
    </source>
</evidence>
<feature type="chain" id="PRO_5040852810" evidence="8">
    <location>
        <begin position="22"/>
        <end position="346"/>
    </location>
</feature>
<dbReference type="Gene3D" id="2.60.40.2970">
    <property type="match status" value="1"/>
</dbReference>
<sequence>MKKIIAGLVVLVLGTGMSAAAGLDVSLSGPQAKNDYGSGKIAYALTNSSGTTLHVLRRQTPLGGLTGKLFDVTKNGVKVDYVGPIYLYLPPTAADYVELKPGETLATEIDLTAYYDMKGGGQFEVRYARDARDVVKEAGEAAKAGVTAGYLDFDRKGAASIWVDAAVDALDVSENASYRGDAGFKAGAGVLAASNTFEMCTTTQKAEIASARIVATNYARDAKAYMDAGKRGSRYTASFGGYNENKYKTIKGKFQKIYTKLSSKSMIFNCGCNGSDAVAYVINSAPQIFLCSPFWEMGIEGYYAKAGVLVHETSHLKDGGNTDDVNPLWNNAYSYHGFAVNEARLD</sequence>
<evidence type="ECO:0000256" key="4">
    <source>
        <dbReference type="ARBA" id="ARBA00022723"/>
    </source>
</evidence>
<gene>
    <name evidence="10" type="ORF">OD750_024475</name>
</gene>
<evidence type="ECO:0000256" key="8">
    <source>
        <dbReference type="SAM" id="SignalP"/>
    </source>
</evidence>
<reference evidence="10" key="1">
    <citation type="submission" date="2023-02" db="EMBL/GenBank/DDBJ databases">
        <title>Tahibacter soli sp. nov. isolated from soil.</title>
        <authorList>
            <person name="Baek J.H."/>
            <person name="Lee J.K."/>
            <person name="Choi D.G."/>
            <person name="Jeon C.O."/>
        </authorList>
    </citation>
    <scope>NUCLEOTIDE SEQUENCE</scope>
    <source>
        <strain evidence="10">BL</strain>
    </source>
</reference>
<dbReference type="Pfam" id="PF14521">
    <property type="entry name" value="Aspzincin_M35"/>
    <property type="match status" value="1"/>
</dbReference>
<keyword evidence="3" id="KW-0645">Protease</keyword>
<dbReference type="Proteomes" id="UP001139971">
    <property type="component" value="Unassembled WGS sequence"/>
</dbReference>
<dbReference type="SUPFAM" id="SSF55486">
    <property type="entry name" value="Metalloproteases ('zincins'), catalytic domain"/>
    <property type="match status" value="1"/>
</dbReference>
<comment type="similarity">
    <text evidence="2">Belongs to the peptidase M35 family.</text>
</comment>
<comment type="caution">
    <text evidence="10">The sequence shown here is derived from an EMBL/GenBank/DDBJ whole genome shotgun (WGS) entry which is preliminary data.</text>
</comment>
<keyword evidence="4" id="KW-0479">Metal-binding</keyword>
<dbReference type="InterPro" id="IPR024079">
    <property type="entry name" value="MetalloPept_cat_dom_sf"/>
</dbReference>
<evidence type="ECO:0000256" key="3">
    <source>
        <dbReference type="ARBA" id="ARBA00022670"/>
    </source>
</evidence>
<evidence type="ECO:0000256" key="1">
    <source>
        <dbReference type="ARBA" id="ARBA00001947"/>
    </source>
</evidence>
<evidence type="ECO:0000256" key="7">
    <source>
        <dbReference type="ARBA" id="ARBA00023049"/>
    </source>
</evidence>
<keyword evidence="8" id="KW-0732">Signal</keyword>
<name>A0A9X3YQM6_9GAMM</name>
<keyword evidence="7" id="KW-0482">Metalloprotease</keyword>
<dbReference type="EMBL" id="JAOVZO020000020">
    <property type="protein sequence ID" value="MDC8015695.1"/>
    <property type="molecule type" value="Genomic_DNA"/>
</dbReference>
<dbReference type="AlphaFoldDB" id="A0A9X3YQM6"/>
<feature type="domain" description="Lysine-specific metallo-endopeptidase" evidence="9">
    <location>
        <begin position="222"/>
        <end position="340"/>
    </location>
</feature>
<dbReference type="Gene3D" id="3.40.390.10">
    <property type="entry name" value="Collagenase (Catalytic Domain)"/>
    <property type="match status" value="1"/>
</dbReference>
<feature type="signal peptide" evidence="8">
    <location>
        <begin position="1"/>
        <end position="21"/>
    </location>
</feature>
<accession>A0A9X3YQM6</accession>
<keyword evidence="5 10" id="KW-0378">Hydrolase</keyword>
<dbReference type="GO" id="GO:0004222">
    <property type="term" value="F:metalloendopeptidase activity"/>
    <property type="evidence" value="ECO:0007669"/>
    <property type="project" value="InterPro"/>
</dbReference>
<proteinExistence type="inferred from homology"/>
<comment type="cofactor">
    <cofactor evidence="1">
        <name>Zn(2+)</name>
        <dbReference type="ChEBI" id="CHEBI:29105"/>
    </cofactor>
</comment>
<evidence type="ECO:0000256" key="6">
    <source>
        <dbReference type="ARBA" id="ARBA00022833"/>
    </source>
</evidence>
<dbReference type="SMART" id="SM01351">
    <property type="entry name" value="Aspzincin_M35"/>
    <property type="match status" value="1"/>
</dbReference>
<dbReference type="PANTHER" id="PTHR37016">
    <property type="match status" value="1"/>
</dbReference>
<dbReference type="InterPro" id="IPR029463">
    <property type="entry name" value="Lys_MEP"/>
</dbReference>
<evidence type="ECO:0000259" key="9">
    <source>
        <dbReference type="SMART" id="SM01351"/>
    </source>
</evidence>
<dbReference type="PANTHER" id="PTHR37016:SF3">
    <property type="entry name" value="NEUTRAL PROTEASE 2-RELATED"/>
    <property type="match status" value="1"/>
</dbReference>
<keyword evidence="11" id="KW-1185">Reference proteome</keyword>
<dbReference type="InterPro" id="IPR050414">
    <property type="entry name" value="Fungal_M35_metalloproteases"/>
</dbReference>
<evidence type="ECO:0000313" key="10">
    <source>
        <dbReference type="EMBL" id="MDC8015695.1"/>
    </source>
</evidence>
<dbReference type="GO" id="GO:0046872">
    <property type="term" value="F:metal ion binding"/>
    <property type="evidence" value="ECO:0007669"/>
    <property type="project" value="UniProtKB-KW"/>
</dbReference>
<keyword evidence="6" id="KW-0862">Zinc</keyword>
<evidence type="ECO:0000313" key="11">
    <source>
        <dbReference type="Proteomes" id="UP001139971"/>
    </source>
</evidence>
<dbReference type="GO" id="GO:0006508">
    <property type="term" value="P:proteolysis"/>
    <property type="evidence" value="ECO:0007669"/>
    <property type="project" value="UniProtKB-KW"/>
</dbReference>